<keyword evidence="2" id="KW-1185">Reference proteome</keyword>
<protein>
    <recommendedName>
        <fullName evidence="3">DUF222 domain-containing protein</fullName>
    </recommendedName>
</protein>
<name>A0ABY5NLF3_9MICO</name>
<evidence type="ECO:0000313" key="1">
    <source>
        <dbReference type="EMBL" id="UUT36012.1"/>
    </source>
</evidence>
<evidence type="ECO:0008006" key="3">
    <source>
        <dbReference type="Google" id="ProtNLM"/>
    </source>
</evidence>
<reference evidence="1" key="1">
    <citation type="submission" date="2022-01" db="EMBL/GenBank/DDBJ databases">
        <title>Microbacterium eymi and Microbacterium rhizovicinus sp. nov., isolated from the rhizospheric soil of Elymus tsukushiensis, a plant native to the Dokdo Islands, Republic of Korea.</title>
        <authorList>
            <person name="Hwang Y.J."/>
        </authorList>
    </citation>
    <scope>NUCLEOTIDE SEQUENCE</scope>
    <source>
        <strain evidence="1">KUDC0405</strain>
    </source>
</reference>
<gene>
    <name evidence="1" type="ORF">L2X98_23170</name>
</gene>
<organism evidence="1 2">
    <name type="scientific">Microbacterium elymi</name>
    <dbReference type="NCBI Taxonomy" id="2909587"/>
    <lineage>
        <taxon>Bacteria</taxon>
        <taxon>Bacillati</taxon>
        <taxon>Actinomycetota</taxon>
        <taxon>Actinomycetes</taxon>
        <taxon>Micrococcales</taxon>
        <taxon>Microbacteriaceae</taxon>
        <taxon>Microbacterium</taxon>
    </lineage>
</organism>
<dbReference type="RefSeq" id="WP_259612660.1">
    <property type="nucleotide sequence ID" value="NZ_CP091139.2"/>
</dbReference>
<dbReference type="EMBL" id="CP091139">
    <property type="protein sequence ID" value="UUT36012.1"/>
    <property type="molecule type" value="Genomic_DNA"/>
</dbReference>
<evidence type="ECO:0000313" key="2">
    <source>
        <dbReference type="Proteomes" id="UP001054811"/>
    </source>
</evidence>
<accession>A0ABY5NLF3</accession>
<sequence>MSRLADAMLVEATGHIQARDDAADRGDRLCSRKGCRDTNELLRRATRCSSQRTAELGRAARGVRRRLAVSSGELLPARFPCLREALGAGEVSSEALSGIFRVLEQALPAATVEQRLAADEELAAAGRGASPGGHPPAGCDDLRLQAQVWAAVLDPDGAEPRDDRATRLA</sequence>
<dbReference type="Proteomes" id="UP001054811">
    <property type="component" value="Chromosome"/>
</dbReference>
<proteinExistence type="predicted"/>